<dbReference type="InterPro" id="IPR010730">
    <property type="entry name" value="HET"/>
</dbReference>
<dbReference type="AlphaFoldDB" id="A0A4S2MM90"/>
<feature type="domain" description="Heterokaryon incompatibility" evidence="1">
    <location>
        <begin position="23"/>
        <end position="115"/>
    </location>
</feature>
<evidence type="ECO:0000313" key="4">
    <source>
        <dbReference type="Proteomes" id="UP000298138"/>
    </source>
</evidence>
<dbReference type="InParanoid" id="A0A4S2MM90"/>
<dbReference type="PANTHER" id="PTHR10622">
    <property type="entry name" value="HET DOMAIN-CONTAINING PROTEIN"/>
    <property type="match status" value="1"/>
</dbReference>
<evidence type="ECO:0000313" key="3">
    <source>
        <dbReference type="EMBL" id="TGZ78190.1"/>
    </source>
</evidence>
<name>A0A4S2MM90_9PEZI</name>
<proteinExistence type="predicted"/>
<feature type="domain" description="DUF8212" evidence="2">
    <location>
        <begin position="234"/>
        <end position="256"/>
    </location>
</feature>
<keyword evidence="4" id="KW-1185">Reference proteome</keyword>
<sequence length="279" mass="32070">MRLIRCNTLKLETFNNDDQVPPFAILSHCWGTVEITFADIMNEPDRPDPESDIGPTDKWEKVWMAAKTAKEVYNLEYIWVDTCCIDKSSSAELTEAINSMWNWYWHADVCIAFLSDVIGMPKLEDVFSFISRWFTRGWTLQELIAPARLDFFDMTWTKIGDRASVSLLWSDEVCNIDRRVLADGGRHRLNEFSAATRLSWASKRATTRGEDRAYSLLGIFGVNMTTLYGEGYERAFLRLQNKIFKQSADQSIFAWQFPSGPAGLGRRRILLGSAKFMEI</sequence>
<dbReference type="OrthoDB" id="674604at2759"/>
<dbReference type="Proteomes" id="UP000298138">
    <property type="component" value="Unassembled WGS sequence"/>
</dbReference>
<evidence type="ECO:0000259" key="1">
    <source>
        <dbReference type="Pfam" id="PF06985"/>
    </source>
</evidence>
<organism evidence="3 4">
    <name type="scientific">Ascodesmis nigricans</name>
    <dbReference type="NCBI Taxonomy" id="341454"/>
    <lineage>
        <taxon>Eukaryota</taxon>
        <taxon>Fungi</taxon>
        <taxon>Dikarya</taxon>
        <taxon>Ascomycota</taxon>
        <taxon>Pezizomycotina</taxon>
        <taxon>Pezizomycetes</taxon>
        <taxon>Pezizales</taxon>
        <taxon>Ascodesmidaceae</taxon>
        <taxon>Ascodesmis</taxon>
    </lineage>
</organism>
<dbReference type="EMBL" id="ML220144">
    <property type="protein sequence ID" value="TGZ78190.1"/>
    <property type="molecule type" value="Genomic_DNA"/>
</dbReference>
<dbReference type="STRING" id="341454.A0A4S2MM90"/>
<protein>
    <submittedName>
        <fullName evidence="3">HET-domain-containing protein</fullName>
    </submittedName>
</protein>
<evidence type="ECO:0000259" key="2">
    <source>
        <dbReference type="Pfam" id="PF26640"/>
    </source>
</evidence>
<accession>A0A4S2MM90</accession>
<dbReference type="InterPro" id="IPR058525">
    <property type="entry name" value="DUF8212"/>
</dbReference>
<dbReference type="Pfam" id="PF26640">
    <property type="entry name" value="DUF8212"/>
    <property type="match status" value="1"/>
</dbReference>
<gene>
    <name evidence="3" type="ORF">EX30DRAFT_385420</name>
</gene>
<dbReference type="Pfam" id="PF06985">
    <property type="entry name" value="HET"/>
    <property type="match status" value="1"/>
</dbReference>
<dbReference type="PANTHER" id="PTHR10622:SF10">
    <property type="entry name" value="HET DOMAIN-CONTAINING PROTEIN"/>
    <property type="match status" value="1"/>
</dbReference>
<reference evidence="3 4" key="1">
    <citation type="submission" date="2019-04" db="EMBL/GenBank/DDBJ databases">
        <title>Comparative genomics and transcriptomics to analyze fruiting body development in filamentous ascomycetes.</title>
        <authorList>
            <consortium name="DOE Joint Genome Institute"/>
            <person name="Lutkenhaus R."/>
            <person name="Traeger S."/>
            <person name="Breuer J."/>
            <person name="Kuo A."/>
            <person name="Lipzen A."/>
            <person name="Pangilinan J."/>
            <person name="Dilworth D."/>
            <person name="Sandor L."/>
            <person name="Poggeler S."/>
            <person name="Barry K."/>
            <person name="Grigoriev I.V."/>
            <person name="Nowrousian M."/>
        </authorList>
    </citation>
    <scope>NUCLEOTIDE SEQUENCE [LARGE SCALE GENOMIC DNA]</scope>
    <source>
        <strain evidence="3 4">CBS 389.68</strain>
    </source>
</reference>